<keyword evidence="1" id="KW-0732">Signal</keyword>
<gene>
    <name evidence="2" type="ORF">GC096_17140</name>
</gene>
<evidence type="ECO:0000256" key="1">
    <source>
        <dbReference type="SAM" id="SignalP"/>
    </source>
</evidence>
<reference evidence="2 3" key="1">
    <citation type="submission" date="2019-10" db="EMBL/GenBank/DDBJ databases">
        <title>Description of Paenibacillus humi sp. nov.</title>
        <authorList>
            <person name="Carlier A."/>
            <person name="Qi S."/>
        </authorList>
    </citation>
    <scope>NUCLEOTIDE SEQUENCE [LARGE SCALE GENOMIC DNA]</scope>
    <source>
        <strain evidence="2 3">LMG 31461</strain>
    </source>
</reference>
<feature type="signal peptide" evidence="1">
    <location>
        <begin position="1"/>
        <end position="19"/>
    </location>
</feature>
<feature type="chain" id="PRO_5045618284" evidence="1">
    <location>
        <begin position="20"/>
        <end position="516"/>
    </location>
</feature>
<dbReference type="Gene3D" id="3.40.190.10">
    <property type="entry name" value="Periplasmic binding protein-like II"/>
    <property type="match status" value="2"/>
</dbReference>
<dbReference type="InterPro" id="IPR006059">
    <property type="entry name" value="SBP"/>
</dbReference>
<dbReference type="PROSITE" id="PS51257">
    <property type="entry name" value="PROKAR_LIPOPROTEIN"/>
    <property type="match status" value="1"/>
</dbReference>
<dbReference type="RefSeq" id="WP_171631862.1">
    <property type="nucleotide sequence ID" value="NZ_WHNY01000057.1"/>
</dbReference>
<protein>
    <submittedName>
        <fullName evidence="2">Extracellular solute-binding protein</fullName>
    </submittedName>
</protein>
<evidence type="ECO:0000313" key="3">
    <source>
        <dbReference type="Proteomes" id="UP000653578"/>
    </source>
</evidence>
<proteinExistence type="predicted"/>
<dbReference type="SUPFAM" id="SSF53850">
    <property type="entry name" value="Periplasmic binding protein-like II"/>
    <property type="match status" value="1"/>
</dbReference>
<sequence length="516" mass="57201">MLKKAFSLILASSVVVSVAACSSETNENGGTSTSTVPKSEASKKIEKIYSYANGGQVSQTKISKPEDLELVKQAIIDKIGIEVVPIIPPKGTEGEKLNILLASNEPLDVFLAGKIPDFQSKGALLPLNDLLDKYGNNIKQLWPKNWADSWDAVSTADKKIWGIPRLPAIAGNTVYLRKDWLSKVGMQMPTTIDELENVLKTFKEKDPSGSGQTIPLLTTLAGLNSSLAAGFMGTGYGNWIDTDNKVKPAVMHPGYKEFITKMADWYQKGYIYKEAFSAKNERIVELIKQNRAAVYAGWYSTLAGNESALKQNDANAKYEVAVDLKGPKGSVTSMGGIDVSGWAISKNSKNPEAVMKYINWLHSDIENYFLAFYGIEGKHWQYVDEKNHVLETLNTDYAGELVLGSTFAYTVQFETKDPVNAPQFDYMRKYITNTNRAAMPGDAKEAYKYDNVAINQQVPALSDLNRMMEEEVTKFIMGARPISEYDKFLQELNKAGMDKWIEAYTAQNMKIKGTKG</sequence>
<dbReference type="EMBL" id="WHNY01000057">
    <property type="protein sequence ID" value="NOU65763.1"/>
    <property type="molecule type" value="Genomic_DNA"/>
</dbReference>
<dbReference type="InterPro" id="IPR050490">
    <property type="entry name" value="Bact_solute-bd_prot1"/>
</dbReference>
<accession>A0ABX1XBD0</accession>
<dbReference type="Proteomes" id="UP000653578">
    <property type="component" value="Unassembled WGS sequence"/>
</dbReference>
<dbReference type="Pfam" id="PF01547">
    <property type="entry name" value="SBP_bac_1"/>
    <property type="match status" value="1"/>
</dbReference>
<evidence type="ECO:0000313" key="2">
    <source>
        <dbReference type="EMBL" id="NOU65763.1"/>
    </source>
</evidence>
<organism evidence="2 3">
    <name type="scientific">Paenibacillus plantarum</name>
    <dbReference type="NCBI Taxonomy" id="2654975"/>
    <lineage>
        <taxon>Bacteria</taxon>
        <taxon>Bacillati</taxon>
        <taxon>Bacillota</taxon>
        <taxon>Bacilli</taxon>
        <taxon>Bacillales</taxon>
        <taxon>Paenibacillaceae</taxon>
        <taxon>Paenibacillus</taxon>
    </lineage>
</organism>
<name>A0ABX1XBD0_9BACL</name>
<keyword evidence="3" id="KW-1185">Reference proteome</keyword>
<dbReference type="PANTHER" id="PTHR43649">
    <property type="entry name" value="ARABINOSE-BINDING PROTEIN-RELATED"/>
    <property type="match status" value="1"/>
</dbReference>
<dbReference type="PANTHER" id="PTHR43649:SF17">
    <property type="entry name" value="ABC TRANSPORTER SOLUTE BINDING PROTEIN-SUGAR TRANSPORT"/>
    <property type="match status" value="1"/>
</dbReference>
<comment type="caution">
    <text evidence="2">The sequence shown here is derived from an EMBL/GenBank/DDBJ whole genome shotgun (WGS) entry which is preliminary data.</text>
</comment>